<feature type="region of interest" description="Disordered" evidence="2">
    <location>
        <begin position="3161"/>
        <end position="3198"/>
    </location>
</feature>
<dbReference type="OrthoDB" id="333032at2759"/>
<keyword evidence="1" id="KW-0175">Coiled coil</keyword>
<feature type="compositionally biased region" description="Basic and acidic residues" evidence="2">
    <location>
        <begin position="685"/>
        <end position="701"/>
    </location>
</feature>
<dbReference type="EMBL" id="MIGC01003457">
    <property type="protein sequence ID" value="PHJ19399.1"/>
    <property type="molecule type" value="Genomic_DNA"/>
</dbReference>
<feature type="compositionally biased region" description="Basic and acidic residues" evidence="2">
    <location>
        <begin position="2676"/>
        <end position="2699"/>
    </location>
</feature>
<feature type="compositionally biased region" description="Basic and acidic residues" evidence="2">
    <location>
        <begin position="395"/>
        <end position="409"/>
    </location>
</feature>
<feature type="region of interest" description="Disordered" evidence="2">
    <location>
        <begin position="2585"/>
        <end position="2719"/>
    </location>
</feature>
<feature type="region of interest" description="Disordered" evidence="2">
    <location>
        <begin position="1723"/>
        <end position="1743"/>
    </location>
</feature>
<feature type="compositionally biased region" description="Basic and acidic residues" evidence="2">
    <location>
        <begin position="1172"/>
        <end position="1194"/>
    </location>
</feature>
<feature type="compositionally biased region" description="Polar residues" evidence="2">
    <location>
        <begin position="127"/>
        <end position="147"/>
    </location>
</feature>
<feature type="compositionally biased region" description="Basic and acidic residues" evidence="2">
    <location>
        <begin position="2710"/>
        <end position="2719"/>
    </location>
</feature>
<feature type="compositionally biased region" description="Acidic residues" evidence="2">
    <location>
        <begin position="3357"/>
        <end position="3372"/>
    </location>
</feature>
<evidence type="ECO:0000313" key="5">
    <source>
        <dbReference type="Proteomes" id="UP000221165"/>
    </source>
</evidence>
<sequence length="3372" mass="365189">MEDESGGHSFSRKKAGEVKHRELTTPVLITGAGDLTEAHCGGDFRPSGPRNLQAFWSDNSKVGTGFRSGAGMAGSYTPAGGHAHEELPALCSLSSSMCSSGFFSSVPPPVSSFRSPLRRVDGDMDVPSSSLSTTAIPETLASTTLSRPSGDVEGRPDCPHVGNRSSDRTRIRECGHDIEGASHFRAPAVFPSAVSPSPSAAASLLLFMRTGFLHRKTRHTRRFARRFLILDRHILFSFKTIPLRCSSVCAYTSHLVFARDALPFSSAVGATSSSSTGPYVTNGNQEEENPHDTKRTHELVSTQDCYEPSLPNVFRSSSLSRCSTKTHLLPSTKGIGELGRCTTPSDTPLPSTCAPGTEAAAPFPSARAPEVQPSSSEVQFLRAAEDSLPSLPGEEAGRTGDLKEQDESHSMGSMTSLSPAAFPHDSLSATTLSDELPRSTLLHSQHPKISDYKVLREPSPGAYSSLAVTTDWSAADLFDFSQATCAWDLRTARLANFSYDKQQKGFTWVLHAPNVLQLGQQQEQLRRKQRQQQHKEQKLLLAHQKRIISRNESSSVGSPTLNRIDKGNALSLPGNLRSFYDASRHTSSPEPGASTKEIPGETTNQQNRFAAFYHKATEPTAYVDDRLGSCSGSPYEEEECGPSGLPSSENDKTHLEPGLPSQPLSFTSLGQTAGLLSHYTGGNTCRDDSGSQAERRREGKLGHLRKKIRSVRGSHEHGKRLSASHRRRRTCGSPLKSDGDSNGDVSSCSHRSSSSVCSASGGELEEEEERLLLVTAGGETYGHSSYSGSRIEDDSFTQRNTGDADVGRASTSTLHPEDQQAHVPSRIDMHGVQTPQLQRETSCPALSHQSHPTMARRQTRENLSYFDDLFQFPDLPPPATCMETLTFCAPDVVTAHDWVFALLACSEVGSPAALYVHFRNLQLYSNACTDGLPHWLWPIVEWAEKKETQRRAQAAKAGALSVGVSRNAGMGLSRENSTASSWGVFSSTPTASTGELLSSINDGSQKEDSNLLPCISSDGETAAGRMERVPRSDLESSGSVAVPPVFPWSLPPSETTGSREIKWCSGCTRVSPADNTSRLTASASGREGTKEQMLSVLDCSEGQEARLVHQRQYRKREMVKHTSSCGEPCPSPSSPAWKQSGGRMPQLTASPGNTRNVGVVVRPGKRVGLTRRTQDCRPLRRKGGEEDRESRSDKRALSRYVQPYLFNPWSLLPPPSSSSCSLLSVVLHSFEGASFPSGYTPYALLSFQSSLYPCLLIPGAPDAPASSPFLPLPTAVVSQTPGSFSLFQKLFSRAAPHPVPPFGPCRFSFRPAPCLNLPVFFPSRNQQDLLIHLYAAPPPSQSPNVSAGASGKKTDKSTADAGLYCNGRSLGSNRTGVEEKLQSKTEVSSPSRSMSYCFPPSSQGPPAHTLAPFVHSLPSLSSPFSSTSNAVSLSLASPLTYYLGSVAVPSHLFGTTRRQRLSLPIYSSSSHPLEDACRTLPTGGQQQHSTTGSQGSQQLARTAAKALVVSGDRLEVSVLLPTLWANSLQPVEEVFDTPQPFLDGPSVAVRAASAADAAGGGGGSWLPVQQLLLQIKRLGRLRDRISQFCSLAAFIFEFTSPRVSFFSLFYLLFGLLFFQSRFLGIVLLPLLLLIVSRHPDASSRLLSFLCDFPVFLLFTSQRTLASILCSAQQGEGSLDNGFPRSSDACVCAPGVSSSPDTSGAAQMLLLLIKHQHWWAVSPSNQPAEAGSQMPAGKSGFDAIDPPKGKAEDINGQTGISKESFLTPIFVQDGVPSYSPCLSSSVFLTSKETTSKPKSRDSSEDAQTGNRAAILPAQHHSLYGKVNICSCFAPGCCPWLLPPPLPLLLLPPYESKEETLCKDITRGLLSWVHWFRVLLAFSVAGGVLPASSSLFEMISEDFYCRDSGVATDHSSAKRVGATHTEGLNKLQAGTAAEKKGSGEGTRKESVDGGSTTVKEASQIKANLEREVNFLKDAGEQAERSIENAKEKPTVETINGVLSYANQTIGAEEVEFMESPVEDGGSRPSFSSGEEVREFASLTGGCDSHHFLQTDRLGRVTGSGASEPDRQYGGTTSPRGTSCLSSDASAGSRAPVGETRVVHQAGMGGRTSVLEDQGPSSTHAAEKGSTEVDNRAACGFFPREDLENNVACAPAVVAPSDSGEETCWGRDRQGERTEKTRTMVSKMKSDGEHLVERDEGKATDLCAEVHEELQYEQTEGTGKEEATTALASYQDIQKDSSRGLVEGGEPTGLYGSKEDTLPSVRLAVGDSTSSFPLLLPSTSSSPTQRQMCNNPVIVDRDDEMEDQQEDENAKEVQNAPLVQGEQPDHLSRCEPSEPSSIAPPAFWEGRNTEATCSAPLRRNGTAHTDESPHSPRRSHHHHRPSWGRHYPPTETETGRGSSKLCTVGDAATQQRRQSEEDKELRRPSLAHHEGLFKGVAQFARKWVKKHLHSTHGDERQPVPFAVSINGHSRSPLPSENRPNYPVAVSSATRIMANEPGGISRPSPREDGGWARNSREMRLNQDIKEQETRDKQKEPPVSGEGRGLLCFDPSACVPLAAGSVDLLQFGDVEDYFAYHSLEQKGEDFHHPPAVIRPSDNSLRQQGREEAREDTMTVAISESVREGRYHQKGERRARFSDDMPQPAEGGKVTPEYDSSPRHPRSQKAETANRRRPQSPDVRRNEKQPVLKTSVKEGTSEYRETGSPVPRRIGRGQERGGDEREAFRVATEKDCGVLGTSGPLCVICAASLTSPNKSLYLDHQNDHVTDEPFSQSFLDRFIFPYFLPRFTPRDASFGALLPPRDPPFTPSCSCWYAKYVSCTSSTRECSLDVLPACRSAVSDSRSLEKTSTGGRQGPADSARGCPLTDSSTKEKSYLIRGSPFSGSSSALPDSGGRKGRKAGFPWGFRRRKNHHTDPGLPCELHVFRPAPFDTPSSCAACLEALLILLTNRRPPPEVAAFVFSNFSSKVFPACVPLQSPEGPPSVLAASLFSRSSCNEATGGEGIDTSAACRFAMLSDANQVADGLSVSAVNASFDTVPPDVLPPSPSGGSSLPGGELLTLYKDFRASASRFLVKLWRWVVLGEKVCNLFSWKNRGITQIATILFAGMVLVLLAVPLQYILVLWVVHAFIAGQKRGLWNLLSRQCACRHVEAAIYQIVSAERASSNRRRKGTSPPSSNKKRTASTTSLRADYGGGDTSGYADGVRAQKQTELRDRRHLDSPALLRFLTVPQLHQLQRSLWRRCRVWLSLDILSEALDEAQVGEAVRRGRTETTVSTSRWARPDWMTNLLMHAPTDVTHQPTAILLRDSRSLFAGGELLPSENDAINLAVDTSGSAAVESWEGTTVTGAEDTRPCLEPATQGEDDAHETDESDESAQ</sequence>
<feature type="compositionally biased region" description="Basic and acidic residues" evidence="2">
    <location>
        <begin position="2165"/>
        <end position="2197"/>
    </location>
</feature>
<feature type="region of interest" description="Disordered" evidence="2">
    <location>
        <begin position="2017"/>
        <end position="2036"/>
    </location>
</feature>
<feature type="region of interest" description="Disordered" evidence="2">
    <location>
        <begin position="1913"/>
        <end position="1954"/>
    </location>
</feature>
<feature type="compositionally biased region" description="Acidic residues" evidence="2">
    <location>
        <begin position="2301"/>
        <end position="2310"/>
    </location>
</feature>
<feature type="coiled-coil region" evidence="1">
    <location>
        <begin position="1956"/>
        <end position="1990"/>
    </location>
</feature>
<feature type="compositionally biased region" description="Low complexity" evidence="2">
    <location>
        <begin position="2334"/>
        <end position="2343"/>
    </location>
</feature>
<keyword evidence="3 4" id="KW-0812">Transmembrane</keyword>
<feature type="transmembrane region" description="Helical" evidence="3">
    <location>
        <begin position="3099"/>
        <end position="3122"/>
    </location>
</feature>
<comment type="caution">
    <text evidence="4">The sequence shown here is derived from an EMBL/GenBank/DDBJ whole genome shotgun (WGS) entry which is preliminary data.</text>
</comment>
<dbReference type="Proteomes" id="UP000221165">
    <property type="component" value="Unassembled WGS sequence"/>
</dbReference>
<feature type="region of interest" description="Disordered" evidence="2">
    <location>
        <begin position="2107"/>
        <end position="2129"/>
    </location>
</feature>
<evidence type="ECO:0000256" key="3">
    <source>
        <dbReference type="SAM" id="Phobius"/>
    </source>
</evidence>
<feature type="region of interest" description="Disordered" evidence="2">
    <location>
        <begin position="782"/>
        <end position="821"/>
    </location>
</feature>
<feature type="region of interest" description="Disordered" evidence="2">
    <location>
        <begin position="1339"/>
        <end position="1365"/>
    </location>
</feature>
<feature type="compositionally biased region" description="Basic and acidic residues" evidence="2">
    <location>
        <begin position="2324"/>
        <end position="2333"/>
    </location>
</feature>
<feature type="region of interest" description="Disordered" evidence="2">
    <location>
        <begin position="2840"/>
        <end position="2905"/>
    </location>
</feature>
<feature type="region of interest" description="Disordered" evidence="2">
    <location>
        <begin position="343"/>
        <end position="425"/>
    </location>
</feature>
<feature type="region of interest" description="Disordered" evidence="2">
    <location>
        <begin position="2494"/>
        <end position="2544"/>
    </location>
</feature>
<dbReference type="RefSeq" id="XP_067921099.1">
    <property type="nucleotide sequence ID" value="XM_068066924.1"/>
</dbReference>
<feature type="region of interest" description="Disordered" evidence="2">
    <location>
        <begin position="3332"/>
        <end position="3372"/>
    </location>
</feature>
<evidence type="ECO:0000256" key="1">
    <source>
        <dbReference type="SAM" id="Coils"/>
    </source>
</evidence>
<feature type="compositionally biased region" description="Low complexity" evidence="2">
    <location>
        <begin position="745"/>
        <end position="760"/>
    </location>
</feature>
<feature type="region of interest" description="Disordered" evidence="2">
    <location>
        <begin position="625"/>
        <end position="667"/>
    </location>
</feature>
<reference evidence="4 5" key="1">
    <citation type="journal article" date="2017" name="Int. J. Parasitol.">
        <title>The genome of the protozoan parasite Cystoisospora suis and a reverse vaccinology approach to identify vaccine candidates.</title>
        <authorList>
            <person name="Palmieri N."/>
            <person name="Shrestha A."/>
            <person name="Ruttkowski B."/>
            <person name="Beck T."/>
            <person name="Vogl C."/>
            <person name="Tomley F."/>
            <person name="Blake D.P."/>
            <person name="Joachim A."/>
        </authorList>
    </citation>
    <scope>NUCLEOTIDE SEQUENCE [LARGE SCALE GENOMIC DNA]</scope>
    <source>
        <strain evidence="4 5">Wien I</strain>
    </source>
</reference>
<feature type="region of interest" description="Disordered" evidence="2">
    <location>
        <begin position="124"/>
        <end position="170"/>
    </location>
</feature>
<evidence type="ECO:0000313" key="4">
    <source>
        <dbReference type="EMBL" id="PHJ19399.1"/>
    </source>
</evidence>
<feature type="compositionally biased region" description="Basic and acidic residues" evidence="2">
    <location>
        <begin position="2504"/>
        <end position="2535"/>
    </location>
</feature>
<keyword evidence="3" id="KW-1133">Transmembrane helix</keyword>
<keyword evidence="5" id="KW-1185">Reference proteome</keyword>
<feature type="compositionally biased region" description="Polar residues" evidence="2">
    <location>
        <begin position="3169"/>
        <end position="3184"/>
    </location>
</feature>
<feature type="region of interest" description="Disordered" evidence="2">
    <location>
        <begin position="2056"/>
        <end position="2095"/>
    </location>
</feature>
<name>A0A2C6KQM2_9APIC</name>
<dbReference type="GeneID" id="94430135"/>
<feature type="compositionally biased region" description="Low complexity" evidence="2">
    <location>
        <begin position="267"/>
        <end position="277"/>
    </location>
</feature>
<feature type="compositionally biased region" description="Basic residues" evidence="2">
    <location>
        <begin position="702"/>
        <end position="730"/>
    </location>
</feature>
<feature type="compositionally biased region" description="Basic residues" evidence="2">
    <location>
        <begin position="2372"/>
        <end position="2384"/>
    </location>
</feature>
<feature type="region of interest" description="Disordered" evidence="2">
    <location>
        <begin position="2157"/>
        <end position="2197"/>
    </location>
</feature>
<keyword evidence="3" id="KW-0472">Membrane</keyword>
<feature type="compositionally biased region" description="Basic and acidic residues" evidence="2">
    <location>
        <begin position="2602"/>
        <end position="2611"/>
    </location>
</feature>
<feature type="compositionally biased region" description="Basic and acidic residues" evidence="2">
    <location>
        <begin position="2619"/>
        <end position="2637"/>
    </location>
</feature>
<feature type="region of interest" description="Disordered" evidence="2">
    <location>
        <begin position="580"/>
        <end position="601"/>
    </location>
</feature>
<organism evidence="4 5">
    <name type="scientific">Cystoisospora suis</name>
    <dbReference type="NCBI Taxonomy" id="483139"/>
    <lineage>
        <taxon>Eukaryota</taxon>
        <taxon>Sar</taxon>
        <taxon>Alveolata</taxon>
        <taxon>Apicomplexa</taxon>
        <taxon>Conoidasida</taxon>
        <taxon>Coccidia</taxon>
        <taxon>Eucoccidiorida</taxon>
        <taxon>Eimeriorina</taxon>
        <taxon>Sarcocystidae</taxon>
        <taxon>Cystoisospora</taxon>
    </lineage>
</organism>
<feature type="compositionally biased region" description="Basic and acidic residues" evidence="2">
    <location>
        <begin position="1935"/>
        <end position="1949"/>
    </location>
</feature>
<feature type="compositionally biased region" description="Polar residues" evidence="2">
    <location>
        <begin position="2071"/>
        <end position="2087"/>
    </location>
</feature>
<feature type="compositionally biased region" description="Polar residues" evidence="2">
    <location>
        <begin position="2392"/>
        <end position="2402"/>
    </location>
</feature>
<feature type="region of interest" description="Disordered" evidence="2">
    <location>
        <begin position="2301"/>
        <end position="2430"/>
    </location>
</feature>
<proteinExistence type="predicted"/>
<feature type="region of interest" description="Disordered" evidence="2">
    <location>
        <begin position="267"/>
        <end position="295"/>
    </location>
</feature>
<accession>A0A2C6KQM2</accession>
<dbReference type="VEuPathDB" id="ToxoDB:CSUI_006771"/>
<feature type="region of interest" description="Disordered" evidence="2">
    <location>
        <begin position="1122"/>
        <end position="1194"/>
    </location>
</feature>
<feature type="region of interest" description="Disordered" evidence="2">
    <location>
        <begin position="680"/>
        <end position="764"/>
    </location>
</feature>
<evidence type="ECO:0000256" key="2">
    <source>
        <dbReference type="SAM" id="MobiDB-lite"/>
    </source>
</evidence>
<gene>
    <name evidence="4" type="ORF">CSUI_006771</name>
</gene>
<feature type="compositionally biased region" description="Basic and acidic residues" evidence="2">
    <location>
        <begin position="2414"/>
        <end position="2430"/>
    </location>
</feature>
<protein>
    <submittedName>
        <fullName evidence="4">Transmembrane protein</fullName>
    </submittedName>
</protein>